<sequence>MGFFDFVKDAGRKLGIGSDAPTPDDLRAEVTKLGFEAKDFTVDVKDDTVTVSGTAPSQEQREKIVLALGNVHGVAKVEDRLTVSQADAPAAATPAATNAAPESRFYTVKKGDSLSKIAKELYGDPNKYPAIFEANRPMLEDPDKIYPGQMLRIP</sequence>
<dbReference type="NCBIfam" id="NF008399">
    <property type="entry name" value="PRK11198.1"/>
    <property type="match status" value="1"/>
</dbReference>
<evidence type="ECO:0000259" key="1">
    <source>
        <dbReference type="PROSITE" id="PS50914"/>
    </source>
</evidence>
<dbReference type="Gene3D" id="3.30.1340.30">
    <property type="match status" value="1"/>
</dbReference>
<dbReference type="PROSITE" id="PS51782">
    <property type="entry name" value="LYSM"/>
    <property type="match status" value="1"/>
</dbReference>
<dbReference type="CDD" id="cd00118">
    <property type="entry name" value="LysM"/>
    <property type="match status" value="1"/>
</dbReference>
<dbReference type="PROSITE" id="PS50914">
    <property type="entry name" value="BON"/>
    <property type="match status" value="1"/>
</dbReference>
<dbReference type="Pfam" id="PF01476">
    <property type="entry name" value="LysM"/>
    <property type="match status" value="1"/>
</dbReference>
<dbReference type="InterPro" id="IPR018392">
    <property type="entry name" value="LysM"/>
</dbReference>
<dbReference type="InterPro" id="IPR007055">
    <property type="entry name" value="BON_dom"/>
</dbReference>
<dbReference type="CDD" id="cd06464">
    <property type="entry name" value="ACD_sHsps-like"/>
    <property type="match status" value="1"/>
</dbReference>
<name>A0ABX7BEL8_9PROT</name>
<dbReference type="PANTHER" id="PTHR34700">
    <property type="entry name" value="POTASSIUM BINDING PROTEIN KBP"/>
    <property type="match status" value="1"/>
</dbReference>
<feature type="domain" description="LysM" evidence="2">
    <location>
        <begin position="104"/>
        <end position="153"/>
    </location>
</feature>
<dbReference type="RefSeq" id="WP_201079485.1">
    <property type="nucleotide sequence ID" value="NZ_CP067420.1"/>
</dbReference>
<dbReference type="InterPro" id="IPR052196">
    <property type="entry name" value="Bact_Kbp"/>
</dbReference>
<dbReference type="SMART" id="SM00257">
    <property type="entry name" value="LysM"/>
    <property type="match status" value="1"/>
</dbReference>
<evidence type="ECO:0000313" key="3">
    <source>
        <dbReference type="EMBL" id="QQP91501.1"/>
    </source>
</evidence>
<keyword evidence="4" id="KW-1185">Reference proteome</keyword>
<evidence type="ECO:0000313" key="4">
    <source>
        <dbReference type="Proteomes" id="UP000595197"/>
    </source>
</evidence>
<dbReference type="Proteomes" id="UP000595197">
    <property type="component" value="Chromosome"/>
</dbReference>
<dbReference type="InterPro" id="IPR036779">
    <property type="entry name" value="LysM_dom_sf"/>
</dbReference>
<accession>A0ABX7BEL8</accession>
<reference evidence="3" key="1">
    <citation type="submission" date="2021-02" db="EMBL/GenBank/DDBJ databases">
        <title>Skermanella TT6 skin isolate.</title>
        <authorList>
            <person name="Lee K."/>
            <person name="Ganzorig M."/>
        </authorList>
    </citation>
    <scope>NUCLEOTIDE SEQUENCE</scope>
    <source>
        <strain evidence="3">TT6</strain>
    </source>
</reference>
<evidence type="ECO:0000259" key="2">
    <source>
        <dbReference type="PROSITE" id="PS51782"/>
    </source>
</evidence>
<dbReference type="PANTHER" id="PTHR34700:SF8">
    <property type="entry name" value="POTASSIUM BINDING PROTEIN KBP"/>
    <property type="match status" value="1"/>
</dbReference>
<gene>
    <name evidence="3" type="primary">lysM</name>
    <name evidence="3" type="ORF">IGS68_09965</name>
</gene>
<dbReference type="EMBL" id="CP067420">
    <property type="protein sequence ID" value="QQP91501.1"/>
    <property type="molecule type" value="Genomic_DNA"/>
</dbReference>
<dbReference type="Pfam" id="PF04972">
    <property type="entry name" value="BON"/>
    <property type="match status" value="1"/>
</dbReference>
<dbReference type="SUPFAM" id="SSF54106">
    <property type="entry name" value="LysM domain"/>
    <property type="match status" value="1"/>
</dbReference>
<feature type="domain" description="BON" evidence="1">
    <location>
        <begin position="18"/>
        <end position="85"/>
    </location>
</feature>
<organism evidence="3 4">
    <name type="scientific">Skermanella cutis</name>
    <dbReference type="NCBI Taxonomy" id="2775420"/>
    <lineage>
        <taxon>Bacteria</taxon>
        <taxon>Pseudomonadati</taxon>
        <taxon>Pseudomonadota</taxon>
        <taxon>Alphaproteobacteria</taxon>
        <taxon>Rhodospirillales</taxon>
        <taxon>Azospirillaceae</taxon>
        <taxon>Skermanella</taxon>
    </lineage>
</organism>
<proteinExistence type="predicted"/>
<dbReference type="Gene3D" id="3.10.350.10">
    <property type="entry name" value="LysM domain"/>
    <property type="match status" value="1"/>
</dbReference>
<protein>
    <submittedName>
        <fullName evidence="3">Peptidoglycan-binding protein LysM</fullName>
    </submittedName>
</protein>